<dbReference type="Proteomes" id="UP000288216">
    <property type="component" value="Unassembled WGS sequence"/>
</dbReference>
<keyword evidence="2" id="KW-1185">Reference proteome</keyword>
<accession>A0A401PR89</accession>
<gene>
    <name evidence="1" type="ORF">scyTo_0020379</name>
</gene>
<evidence type="ECO:0000313" key="2">
    <source>
        <dbReference type="Proteomes" id="UP000288216"/>
    </source>
</evidence>
<dbReference type="AlphaFoldDB" id="A0A401PR89"/>
<proteinExistence type="predicted"/>
<feature type="non-terminal residue" evidence="1">
    <location>
        <position position="1"/>
    </location>
</feature>
<dbReference type="EMBL" id="BFAA01016394">
    <property type="protein sequence ID" value="GCB75630.1"/>
    <property type="molecule type" value="Genomic_DNA"/>
</dbReference>
<protein>
    <submittedName>
        <fullName evidence="1">Uncharacterized protein</fullName>
    </submittedName>
</protein>
<evidence type="ECO:0000313" key="1">
    <source>
        <dbReference type="EMBL" id="GCB75630.1"/>
    </source>
</evidence>
<organism evidence="1 2">
    <name type="scientific">Scyliorhinus torazame</name>
    <name type="common">Cloudy catshark</name>
    <name type="synonym">Catulus torazame</name>
    <dbReference type="NCBI Taxonomy" id="75743"/>
    <lineage>
        <taxon>Eukaryota</taxon>
        <taxon>Metazoa</taxon>
        <taxon>Chordata</taxon>
        <taxon>Craniata</taxon>
        <taxon>Vertebrata</taxon>
        <taxon>Chondrichthyes</taxon>
        <taxon>Elasmobranchii</taxon>
        <taxon>Galeomorphii</taxon>
        <taxon>Galeoidea</taxon>
        <taxon>Carcharhiniformes</taxon>
        <taxon>Scyliorhinidae</taxon>
        <taxon>Scyliorhinus</taxon>
    </lineage>
</organism>
<sequence length="67" mass="7378">LRLTLSESDSDPAEMKVALVKMLCRFDESPGAGFDGVASRVDIKEKAAEGCRKRAADGLCYRSERRD</sequence>
<name>A0A401PR89_SCYTO</name>
<comment type="caution">
    <text evidence="1">The sequence shown here is derived from an EMBL/GenBank/DDBJ whole genome shotgun (WGS) entry which is preliminary data.</text>
</comment>
<reference evidence="1 2" key="1">
    <citation type="journal article" date="2018" name="Nat. Ecol. Evol.">
        <title>Shark genomes provide insights into elasmobranch evolution and the origin of vertebrates.</title>
        <authorList>
            <person name="Hara Y"/>
            <person name="Yamaguchi K"/>
            <person name="Onimaru K"/>
            <person name="Kadota M"/>
            <person name="Koyanagi M"/>
            <person name="Keeley SD"/>
            <person name="Tatsumi K"/>
            <person name="Tanaka K"/>
            <person name="Motone F"/>
            <person name="Kageyama Y"/>
            <person name="Nozu R"/>
            <person name="Adachi N"/>
            <person name="Nishimura O"/>
            <person name="Nakagawa R"/>
            <person name="Tanegashima C"/>
            <person name="Kiyatake I"/>
            <person name="Matsumoto R"/>
            <person name="Murakumo K"/>
            <person name="Nishida K"/>
            <person name="Terakita A"/>
            <person name="Kuratani S"/>
            <person name="Sato K"/>
            <person name="Hyodo S Kuraku.S."/>
        </authorList>
    </citation>
    <scope>NUCLEOTIDE SEQUENCE [LARGE SCALE GENOMIC DNA]</scope>
</reference>